<reference evidence="1 2" key="2">
    <citation type="submission" date="2018-11" db="EMBL/GenBank/DDBJ databases">
        <authorList>
            <consortium name="Pathogen Informatics"/>
        </authorList>
    </citation>
    <scope>NUCLEOTIDE SEQUENCE [LARGE SCALE GENOMIC DNA]</scope>
</reference>
<dbReference type="Proteomes" id="UP000267606">
    <property type="component" value="Unassembled WGS sequence"/>
</dbReference>
<name>A0A183H0U8_9BILA</name>
<dbReference type="STRING" id="387005.A0A183H0U8"/>
<keyword evidence="2" id="KW-1185">Reference proteome</keyword>
<dbReference type="WBParaSite" id="OFLC_0000110701-mRNA-1">
    <property type="protein sequence ID" value="OFLC_0000110701-mRNA-1"/>
    <property type="gene ID" value="OFLC_0000110701"/>
</dbReference>
<dbReference type="AlphaFoldDB" id="A0A183H0U8"/>
<proteinExistence type="predicted"/>
<protein>
    <submittedName>
        <fullName evidence="3">Transposase</fullName>
    </submittedName>
</protein>
<accession>A0A183H0U8</accession>
<evidence type="ECO:0000313" key="3">
    <source>
        <dbReference type="WBParaSite" id="OFLC_0000110701-mRNA-1"/>
    </source>
</evidence>
<evidence type="ECO:0000313" key="2">
    <source>
        <dbReference type="Proteomes" id="UP000267606"/>
    </source>
</evidence>
<organism evidence="3">
    <name type="scientific">Onchocerca flexuosa</name>
    <dbReference type="NCBI Taxonomy" id="387005"/>
    <lineage>
        <taxon>Eukaryota</taxon>
        <taxon>Metazoa</taxon>
        <taxon>Ecdysozoa</taxon>
        <taxon>Nematoda</taxon>
        <taxon>Chromadorea</taxon>
        <taxon>Rhabditida</taxon>
        <taxon>Spirurina</taxon>
        <taxon>Spiruromorpha</taxon>
        <taxon>Filarioidea</taxon>
        <taxon>Onchocercidae</taxon>
        <taxon>Onchocerca</taxon>
    </lineage>
</organism>
<sequence length="64" mass="7671">MQRFKPRLLQHYEMFGMLVRGFEIGDEKNKKRERVETPSNTANHQRLAEMFVHLTPIGARIPYR</sequence>
<gene>
    <name evidence="1" type="ORF">OFLC_LOCUS1108</name>
</gene>
<reference evidence="3" key="1">
    <citation type="submission" date="2016-06" db="UniProtKB">
        <authorList>
            <consortium name="WormBaseParasite"/>
        </authorList>
    </citation>
    <scope>IDENTIFICATION</scope>
</reference>
<evidence type="ECO:0000313" key="1">
    <source>
        <dbReference type="EMBL" id="VDO28285.1"/>
    </source>
</evidence>
<dbReference type="EMBL" id="UZAJ01000477">
    <property type="protein sequence ID" value="VDO28285.1"/>
    <property type="molecule type" value="Genomic_DNA"/>
</dbReference>